<dbReference type="Proteomes" id="UP000596742">
    <property type="component" value="Unassembled WGS sequence"/>
</dbReference>
<dbReference type="EMBL" id="UYJE01003286">
    <property type="protein sequence ID" value="VDI17957.1"/>
    <property type="molecule type" value="Genomic_DNA"/>
</dbReference>
<dbReference type="InterPro" id="IPR011050">
    <property type="entry name" value="Pectin_lyase_fold/virulence"/>
</dbReference>
<sequence>MDFSMLQNFTSEKLKKTENFHLKLISIGESGFRQGHSCQTALTKLIDEWLKYLDNGEIVGTVFLDFSAYSIHFHMCEDVSQARPWIRQNSIHHSKSRCITIHHTMGLIIEQNVCYRTIGHSYFFEAGSEQNTIMEGNLGLGTSKPPPGRGLIPTDTACPTTYWVTNPKNSFRNNAAAGSFCRGFWFNYPDFPLLPDSFTGNAYMLNKEARFTAIHQFDDNTAHSNGGVSYCPLSSI</sequence>
<dbReference type="PANTHER" id="PTHR46769">
    <property type="entry name" value="POLYCYSTIC KIDNEY AND HEPATIC DISEASE 1 (AUTOSOMAL RECESSIVE)-LIKE 1"/>
    <property type="match status" value="1"/>
</dbReference>
<evidence type="ECO:0000256" key="1">
    <source>
        <dbReference type="ARBA" id="ARBA00022729"/>
    </source>
</evidence>
<gene>
    <name evidence="3" type="ORF">MGAL_10B034712</name>
</gene>
<keyword evidence="4" id="KW-1185">Reference proteome</keyword>
<protein>
    <recommendedName>
        <fullName evidence="2">CEMIP beta-helix domain-containing protein</fullName>
    </recommendedName>
</protein>
<name>A0A8B6DEF8_MYTGA</name>
<comment type="caution">
    <text evidence="3">The sequence shown here is derived from an EMBL/GenBank/DDBJ whole genome shotgun (WGS) entry which is preliminary data.</text>
</comment>
<dbReference type="PANTHER" id="PTHR46769:SF2">
    <property type="entry name" value="FIBROCYSTIN-L ISOFORM 2 PRECURSOR-RELATED"/>
    <property type="match status" value="1"/>
</dbReference>
<dbReference type="Gene3D" id="2.160.20.10">
    <property type="entry name" value="Single-stranded right-handed beta-helix, Pectin lyase-like"/>
    <property type="match status" value="1"/>
</dbReference>
<dbReference type="InterPro" id="IPR012334">
    <property type="entry name" value="Pectin_lyas_fold"/>
</dbReference>
<keyword evidence="1" id="KW-0732">Signal</keyword>
<dbReference type="AlphaFoldDB" id="A0A8B6DEF8"/>
<dbReference type="Pfam" id="PF24606">
    <property type="entry name" value="CEMIP_beta-hel"/>
    <property type="match status" value="1"/>
</dbReference>
<organism evidence="3 4">
    <name type="scientific">Mytilus galloprovincialis</name>
    <name type="common">Mediterranean mussel</name>
    <dbReference type="NCBI Taxonomy" id="29158"/>
    <lineage>
        <taxon>Eukaryota</taxon>
        <taxon>Metazoa</taxon>
        <taxon>Spiralia</taxon>
        <taxon>Lophotrochozoa</taxon>
        <taxon>Mollusca</taxon>
        <taxon>Bivalvia</taxon>
        <taxon>Autobranchia</taxon>
        <taxon>Pteriomorphia</taxon>
        <taxon>Mytilida</taxon>
        <taxon>Mytiloidea</taxon>
        <taxon>Mytilidae</taxon>
        <taxon>Mytilinae</taxon>
        <taxon>Mytilus</taxon>
    </lineage>
</organism>
<evidence type="ECO:0000313" key="4">
    <source>
        <dbReference type="Proteomes" id="UP000596742"/>
    </source>
</evidence>
<proteinExistence type="predicted"/>
<dbReference type="OrthoDB" id="2014161at2759"/>
<dbReference type="InterPro" id="IPR055401">
    <property type="entry name" value="CEMIP_beta-hel_dom"/>
</dbReference>
<accession>A0A8B6DEF8</accession>
<evidence type="ECO:0000259" key="2">
    <source>
        <dbReference type="Pfam" id="PF24606"/>
    </source>
</evidence>
<feature type="domain" description="CEMIP beta-helix" evidence="2">
    <location>
        <begin position="66"/>
        <end position="226"/>
    </location>
</feature>
<evidence type="ECO:0000313" key="3">
    <source>
        <dbReference type="EMBL" id="VDI17957.1"/>
    </source>
</evidence>
<dbReference type="SUPFAM" id="SSF51126">
    <property type="entry name" value="Pectin lyase-like"/>
    <property type="match status" value="1"/>
</dbReference>
<reference evidence="3" key="1">
    <citation type="submission" date="2018-11" db="EMBL/GenBank/DDBJ databases">
        <authorList>
            <person name="Alioto T."/>
            <person name="Alioto T."/>
        </authorList>
    </citation>
    <scope>NUCLEOTIDE SEQUENCE</scope>
</reference>
<dbReference type="InterPro" id="IPR052387">
    <property type="entry name" value="Fibrocystin"/>
</dbReference>